<comment type="subcellular location">
    <subcellularLocation>
        <location evidence="1">Cell membrane</location>
        <topology evidence="1">Multi-pass membrane protein</topology>
    </subcellularLocation>
</comment>
<keyword evidence="4 6" id="KW-1133">Transmembrane helix</keyword>
<keyword evidence="3 6" id="KW-0812">Transmembrane</keyword>
<evidence type="ECO:0000256" key="4">
    <source>
        <dbReference type="ARBA" id="ARBA00022989"/>
    </source>
</evidence>
<evidence type="ECO:0000256" key="1">
    <source>
        <dbReference type="ARBA" id="ARBA00004651"/>
    </source>
</evidence>
<evidence type="ECO:0000313" key="7">
    <source>
        <dbReference type="EMBL" id="ASN82942.1"/>
    </source>
</evidence>
<feature type="transmembrane region" description="Helical" evidence="6">
    <location>
        <begin position="193"/>
        <end position="212"/>
    </location>
</feature>
<feature type="transmembrane region" description="Helical" evidence="6">
    <location>
        <begin position="101"/>
        <end position="122"/>
    </location>
</feature>
<feature type="transmembrane region" description="Helical" evidence="6">
    <location>
        <begin position="359"/>
        <end position="378"/>
    </location>
</feature>
<reference evidence="7 8" key="1">
    <citation type="submission" date="2017-05" db="EMBL/GenBank/DDBJ databases">
        <title>The complete genome sequence of Deinococcus ficus isolated from the rhizosphere of the Ficus religiosa L. in Taiwan.</title>
        <authorList>
            <person name="Wu K.-M."/>
            <person name="Liao T.-L."/>
            <person name="Liu Y.-M."/>
            <person name="Young C.-C."/>
            <person name="Tsai S.-F."/>
        </authorList>
    </citation>
    <scope>NUCLEOTIDE SEQUENCE [LARGE SCALE GENOMIC DNA]</scope>
    <source>
        <strain evidence="7 8">CC-FR2-10</strain>
        <plasmid evidence="8">pdfi2</plasmid>
    </source>
</reference>
<evidence type="ECO:0000256" key="5">
    <source>
        <dbReference type="ARBA" id="ARBA00023136"/>
    </source>
</evidence>
<evidence type="ECO:0000313" key="8">
    <source>
        <dbReference type="Proteomes" id="UP000259030"/>
    </source>
</evidence>
<gene>
    <name evidence="7" type="ORF">DFI_17295</name>
</gene>
<feature type="transmembrane region" description="Helical" evidence="6">
    <location>
        <begin position="246"/>
        <end position="266"/>
    </location>
</feature>
<accession>A0A221T215</accession>
<organism evidence="7 8">
    <name type="scientific">Deinococcus ficus</name>
    <dbReference type="NCBI Taxonomy" id="317577"/>
    <lineage>
        <taxon>Bacteria</taxon>
        <taxon>Thermotogati</taxon>
        <taxon>Deinococcota</taxon>
        <taxon>Deinococci</taxon>
        <taxon>Deinococcales</taxon>
        <taxon>Deinococcaceae</taxon>
        <taxon>Deinococcus</taxon>
    </lineage>
</organism>
<sequence length="449" mass="49603">MPILPAKLQVLRGSSVVKYGLTNLLPRSVAILSTLVITPLAIQKLGVLEYGLWALATLIPNLVSSPDFGITYGVVNEMGRVQHEKGNLMSERERLLGLARVLRLIALVWLCLGALGIGWYAFGPGTTPGVEPERMYAALMLALGIFVMGISPSLWGRVQLAQERGHEYVQWEGAGKVISFVSSLIVLWLVPNLFTLIVAALLPNVVMAMVNARRYIRNDLGPQTEPSWPLRRILQDNRRVFSAGKYYVAFQLTFLIGTAVDPFIVNGLLGAQDVTYLTVARRPFEALPLAVTLFSTALWPVFYRLNIANEIGQLKRLLGRITFGSVGILLLLSTLIVVLAGPIYGYLGQGKLIVNQVDLVWIAVQTLASTVILVFNNYMSAMDLLRSQMWVQIIASTAGLIAKYMALKYLGLSGYFPVASIVYVTLALLPMAWLTLRHLRVRQAELRRV</sequence>
<keyword evidence="5 6" id="KW-0472">Membrane</keyword>
<proteinExistence type="predicted"/>
<feature type="transmembrane region" description="Helical" evidence="6">
    <location>
        <begin position="415"/>
        <end position="436"/>
    </location>
</feature>
<dbReference type="RefSeq" id="WP_027462399.1">
    <property type="nucleotide sequence ID" value="NZ_CP021083.1"/>
</dbReference>
<keyword evidence="7" id="KW-0614">Plasmid</keyword>
<evidence type="ECO:0000256" key="3">
    <source>
        <dbReference type="ARBA" id="ARBA00022692"/>
    </source>
</evidence>
<evidence type="ECO:0000256" key="6">
    <source>
        <dbReference type="SAM" id="Phobius"/>
    </source>
</evidence>
<dbReference type="InterPro" id="IPR050833">
    <property type="entry name" value="Poly_Biosynth_Transport"/>
</dbReference>
<dbReference type="Proteomes" id="UP000259030">
    <property type="component" value="Plasmid pDFI2"/>
</dbReference>
<dbReference type="KEGG" id="dfc:DFI_17295"/>
<keyword evidence="8" id="KW-1185">Reference proteome</keyword>
<dbReference type="AlphaFoldDB" id="A0A221T215"/>
<evidence type="ECO:0008006" key="9">
    <source>
        <dbReference type="Google" id="ProtNLM"/>
    </source>
</evidence>
<feature type="transmembrane region" description="Helical" evidence="6">
    <location>
        <begin position="134"/>
        <end position="156"/>
    </location>
</feature>
<dbReference type="PANTHER" id="PTHR30250:SF11">
    <property type="entry name" value="O-ANTIGEN TRANSPORTER-RELATED"/>
    <property type="match status" value="1"/>
</dbReference>
<dbReference type="EMBL" id="CP021083">
    <property type="protein sequence ID" value="ASN82942.1"/>
    <property type="molecule type" value="Genomic_DNA"/>
</dbReference>
<evidence type="ECO:0000256" key="2">
    <source>
        <dbReference type="ARBA" id="ARBA00022475"/>
    </source>
</evidence>
<feature type="transmembrane region" description="Helical" evidence="6">
    <location>
        <begin position="317"/>
        <end position="347"/>
    </location>
</feature>
<name>A0A221T215_9DEIO</name>
<feature type="transmembrane region" description="Helical" evidence="6">
    <location>
        <begin position="286"/>
        <end position="305"/>
    </location>
</feature>
<protein>
    <recommendedName>
        <fullName evidence="9">Polysaccharide biosynthesis protein</fullName>
    </recommendedName>
</protein>
<dbReference type="PANTHER" id="PTHR30250">
    <property type="entry name" value="PST FAMILY PREDICTED COLANIC ACID TRANSPORTER"/>
    <property type="match status" value="1"/>
</dbReference>
<dbReference type="GO" id="GO:0005886">
    <property type="term" value="C:plasma membrane"/>
    <property type="evidence" value="ECO:0007669"/>
    <property type="project" value="UniProtKB-SubCell"/>
</dbReference>
<keyword evidence="2" id="KW-1003">Cell membrane</keyword>
<geneLocation type="plasmid" evidence="8">
    <name>pdfi2</name>
</geneLocation>